<dbReference type="Pfam" id="PF07992">
    <property type="entry name" value="Pyr_redox_2"/>
    <property type="match status" value="1"/>
</dbReference>
<dbReference type="SUPFAM" id="SSF51905">
    <property type="entry name" value="FAD/NAD(P)-binding domain"/>
    <property type="match status" value="1"/>
</dbReference>
<evidence type="ECO:0000313" key="6">
    <source>
        <dbReference type="Proteomes" id="UP000293434"/>
    </source>
</evidence>
<dbReference type="Gene3D" id="3.50.50.60">
    <property type="entry name" value="FAD/NAD(P)-binding domain"/>
    <property type="match status" value="1"/>
</dbReference>
<comment type="cofactor">
    <cofactor evidence="1">
        <name>FAD</name>
        <dbReference type="ChEBI" id="CHEBI:57692"/>
    </cofactor>
</comment>
<feature type="non-terminal residue" evidence="5">
    <location>
        <position position="1"/>
    </location>
</feature>
<dbReference type="InterPro" id="IPR023753">
    <property type="entry name" value="FAD/NAD-binding_dom"/>
</dbReference>
<dbReference type="RefSeq" id="WP_368773404.1">
    <property type="nucleotide sequence ID" value="NZ_RQTC01000783.1"/>
</dbReference>
<evidence type="ECO:0000256" key="3">
    <source>
        <dbReference type="ARBA" id="ARBA00022827"/>
    </source>
</evidence>
<evidence type="ECO:0000256" key="1">
    <source>
        <dbReference type="ARBA" id="ARBA00001974"/>
    </source>
</evidence>
<dbReference type="PANTHER" id="PTHR43429">
    <property type="entry name" value="PYRIDINE NUCLEOTIDE-DISULFIDE OXIDOREDUCTASE DOMAIN-CONTAINING"/>
    <property type="match status" value="1"/>
</dbReference>
<evidence type="ECO:0000256" key="2">
    <source>
        <dbReference type="ARBA" id="ARBA00022630"/>
    </source>
</evidence>
<dbReference type="Proteomes" id="UP000293434">
    <property type="component" value="Unassembled WGS sequence"/>
</dbReference>
<dbReference type="EMBL" id="RQTC01000783">
    <property type="protein sequence ID" value="RZH87605.1"/>
    <property type="molecule type" value="Genomic_DNA"/>
</dbReference>
<comment type="caution">
    <text evidence="5">The sequence shown here is derived from an EMBL/GenBank/DDBJ whole genome shotgun (WGS) entry which is preliminary data.</text>
</comment>
<accession>A0AB74E474</accession>
<evidence type="ECO:0000313" key="5">
    <source>
        <dbReference type="EMBL" id="RZH87605.1"/>
    </source>
</evidence>
<dbReference type="AlphaFoldDB" id="A0AB74E474"/>
<feature type="non-terminal residue" evidence="5">
    <location>
        <position position="81"/>
    </location>
</feature>
<dbReference type="PANTHER" id="PTHR43429:SF3">
    <property type="entry name" value="NITRITE REDUCTASE [NAD(P)H]"/>
    <property type="match status" value="1"/>
</dbReference>
<feature type="domain" description="FAD/NAD(P)-binding" evidence="4">
    <location>
        <begin position="7"/>
        <end position="81"/>
    </location>
</feature>
<gene>
    <name evidence="5" type="ORF">EIG94_17385</name>
</gene>
<evidence type="ECO:0000259" key="4">
    <source>
        <dbReference type="Pfam" id="PF07992"/>
    </source>
</evidence>
<reference evidence="5 6" key="1">
    <citation type="submission" date="2018-11" db="EMBL/GenBank/DDBJ databases">
        <title>Genomic profiling of Staphylococcus species from a Poultry farm system in KwaZulu-Natal, South Africa.</title>
        <authorList>
            <person name="Amoako D.G."/>
            <person name="Somboro A.M."/>
            <person name="Abia A.L.K."/>
            <person name="Bester L.A."/>
            <person name="Essack S.Y."/>
        </authorList>
    </citation>
    <scope>NUCLEOTIDE SEQUENCE [LARGE SCALE GENOMIC DNA]</scope>
    <source>
        <strain evidence="5 6">SA9</strain>
    </source>
</reference>
<sequence length="81" mass="8711">ARGQLDQGMEVTELHLAQGSMEMQLVRKAGNLLKAALEKRGMTYEMQTNTTEILGEEGVEGDKLADGREIPAALVVKAVGI</sequence>
<name>A0AB74E474_STAAU</name>
<keyword evidence="2" id="KW-0285">Flavoprotein</keyword>
<dbReference type="InterPro" id="IPR050260">
    <property type="entry name" value="FAD-bd_OxRdtase"/>
</dbReference>
<proteinExistence type="predicted"/>
<dbReference type="GO" id="GO:0016491">
    <property type="term" value="F:oxidoreductase activity"/>
    <property type="evidence" value="ECO:0007669"/>
    <property type="project" value="InterPro"/>
</dbReference>
<keyword evidence="3" id="KW-0274">FAD</keyword>
<organism evidence="5 6">
    <name type="scientific">Staphylococcus aureus</name>
    <dbReference type="NCBI Taxonomy" id="1280"/>
    <lineage>
        <taxon>Bacteria</taxon>
        <taxon>Bacillati</taxon>
        <taxon>Bacillota</taxon>
        <taxon>Bacilli</taxon>
        <taxon>Bacillales</taxon>
        <taxon>Staphylococcaceae</taxon>
        <taxon>Staphylococcus</taxon>
    </lineage>
</organism>
<dbReference type="InterPro" id="IPR036188">
    <property type="entry name" value="FAD/NAD-bd_sf"/>
</dbReference>
<protein>
    <submittedName>
        <fullName evidence="5">Nitrite reductase large subunit</fullName>
    </submittedName>
</protein>